<organism evidence="1">
    <name type="scientific">Bodo saltans virus</name>
    <dbReference type="NCBI Taxonomy" id="2024608"/>
    <lineage>
        <taxon>Viruses</taxon>
        <taxon>Varidnaviria</taxon>
        <taxon>Bamfordvirae</taxon>
        <taxon>Nucleocytoviricota</taxon>
        <taxon>Megaviricetes</taxon>
        <taxon>Imitervirales</taxon>
        <taxon>Mimiviridae</taxon>
        <taxon>Klosneuvirinae</taxon>
        <taxon>Theiavirus</taxon>
        <taxon>Theiavirus salishense</taxon>
    </lineage>
</organism>
<dbReference type="InterPro" id="IPR036514">
    <property type="entry name" value="SGNH_hydro_sf"/>
</dbReference>
<dbReference type="SUPFAM" id="SSF52266">
    <property type="entry name" value="SGNH hydrolase"/>
    <property type="match status" value="1"/>
</dbReference>
<name>A0A2H4UTB9_9VIRU</name>
<keyword evidence="2" id="KW-1185">Reference proteome</keyword>
<sequence>MICFFGASVTQQKNSYAKIFLEKNNLYGRIHGYGGMHLCDAGICYINNVIQDNPTTCFVDFFSTSYTTCDEQTYIYLDTIIHKFSAIQCKLIFLFLHRQDNNNRTKFYDYCKKYLNDNKIIYIDLCNDITYDDNILRDIVHTTDYGSELYADCIHNKYIMLQKENLLLTSSITKYTEYCDIKIFTIDKEIKKCVKLHGNCRILGFEIIKDSYCGILDIQIKINNFDKLLSINTWDEWCHFERNSIVHLNECIHEIIITISPNIFDTTSCKNKEIGFANIDKKLNLKSIFYIGDNLEFISFE</sequence>
<dbReference type="Proteomes" id="UP000240325">
    <property type="component" value="Segment"/>
</dbReference>
<evidence type="ECO:0000313" key="1">
    <source>
        <dbReference type="EMBL" id="ATZ80181.1"/>
    </source>
</evidence>
<reference evidence="1" key="1">
    <citation type="journal article" date="2017" name="Elife">
        <title>The kinetoplastid-infecting Bodo saltans virus (BsV), a window into the most abundant giant viruses in the sea.</title>
        <authorList>
            <person name="Deeg C.M."/>
            <person name="Chow C.-E.T."/>
            <person name="Suttle C.A."/>
        </authorList>
    </citation>
    <scope>NUCLEOTIDE SEQUENCE</scope>
    <source>
        <strain evidence="1">NG1</strain>
    </source>
</reference>
<dbReference type="Gene3D" id="3.40.50.1110">
    <property type="entry name" value="SGNH hydrolase"/>
    <property type="match status" value="1"/>
</dbReference>
<dbReference type="EMBL" id="MF782455">
    <property type="protein sequence ID" value="ATZ80181.1"/>
    <property type="molecule type" value="Genomic_DNA"/>
</dbReference>
<evidence type="ECO:0000313" key="2">
    <source>
        <dbReference type="Proteomes" id="UP000240325"/>
    </source>
</evidence>
<proteinExistence type="predicted"/>
<accession>A0A2H4UTB9</accession>
<protein>
    <submittedName>
        <fullName evidence="1">Uncharacterized protein</fullName>
    </submittedName>
</protein>
<gene>
    <name evidence="1" type="ORF">BMW23_0121</name>
</gene>